<evidence type="ECO:0000313" key="7">
    <source>
        <dbReference type="Proteomes" id="UP000515121"/>
    </source>
</evidence>
<dbReference type="SMART" id="SM00353">
    <property type="entry name" value="HLH"/>
    <property type="match status" value="1"/>
</dbReference>
<dbReference type="InterPro" id="IPR011598">
    <property type="entry name" value="bHLH_dom"/>
</dbReference>
<dbReference type="PANTHER" id="PTHR46412">
    <property type="entry name" value="BES1-INTERACTING MYC-LIKE PROTEIN"/>
    <property type="match status" value="1"/>
</dbReference>
<dbReference type="AlphaFoldDB" id="A0A6P5XHT2"/>
<feature type="compositionally biased region" description="Basic and acidic residues" evidence="5">
    <location>
        <begin position="21"/>
        <end position="35"/>
    </location>
</feature>
<dbReference type="GO" id="GO:0003700">
    <property type="term" value="F:DNA-binding transcription factor activity"/>
    <property type="evidence" value="ECO:0007669"/>
    <property type="project" value="InterPro"/>
</dbReference>
<evidence type="ECO:0000256" key="2">
    <source>
        <dbReference type="ARBA" id="ARBA00023015"/>
    </source>
</evidence>
<dbReference type="GeneID" id="111283618"/>
<dbReference type="Gene3D" id="4.10.280.10">
    <property type="entry name" value="Helix-loop-helix DNA-binding domain"/>
    <property type="match status" value="1"/>
</dbReference>
<organism evidence="7 8">
    <name type="scientific">Durio zibethinus</name>
    <name type="common">Durian</name>
    <dbReference type="NCBI Taxonomy" id="66656"/>
    <lineage>
        <taxon>Eukaryota</taxon>
        <taxon>Viridiplantae</taxon>
        <taxon>Streptophyta</taxon>
        <taxon>Embryophyta</taxon>
        <taxon>Tracheophyta</taxon>
        <taxon>Spermatophyta</taxon>
        <taxon>Magnoliopsida</taxon>
        <taxon>eudicotyledons</taxon>
        <taxon>Gunneridae</taxon>
        <taxon>Pentapetalae</taxon>
        <taxon>rosids</taxon>
        <taxon>malvids</taxon>
        <taxon>Malvales</taxon>
        <taxon>Malvaceae</taxon>
        <taxon>Helicteroideae</taxon>
        <taxon>Durio</taxon>
    </lineage>
</organism>
<keyword evidence="3" id="KW-0804">Transcription</keyword>
<evidence type="ECO:0000256" key="5">
    <source>
        <dbReference type="SAM" id="MobiDB-lite"/>
    </source>
</evidence>
<evidence type="ECO:0000256" key="3">
    <source>
        <dbReference type="ARBA" id="ARBA00023163"/>
    </source>
</evidence>
<dbReference type="InterPro" id="IPR036638">
    <property type="entry name" value="HLH_DNA-bd_sf"/>
</dbReference>
<dbReference type="SUPFAM" id="SSF47459">
    <property type="entry name" value="HLH, helix-loop-helix DNA-binding domain"/>
    <property type="match status" value="1"/>
</dbReference>
<keyword evidence="4" id="KW-0539">Nucleus</keyword>
<dbReference type="Pfam" id="PF00010">
    <property type="entry name" value="HLH"/>
    <property type="match status" value="1"/>
</dbReference>
<dbReference type="PROSITE" id="PS50888">
    <property type="entry name" value="BHLH"/>
    <property type="match status" value="1"/>
</dbReference>
<dbReference type="OrthoDB" id="690068at2759"/>
<evidence type="ECO:0000259" key="6">
    <source>
        <dbReference type="PROSITE" id="PS50888"/>
    </source>
</evidence>
<keyword evidence="7" id="KW-1185">Reference proteome</keyword>
<gene>
    <name evidence="8" type="primary">LOC111283618</name>
</gene>
<evidence type="ECO:0000256" key="4">
    <source>
        <dbReference type="ARBA" id="ARBA00023242"/>
    </source>
</evidence>
<dbReference type="PANTHER" id="PTHR46412:SF9">
    <property type="entry name" value="TRANSCRIPTION FACTOR BIM3"/>
    <property type="match status" value="1"/>
</dbReference>
<dbReference type="Proteomes" id="UP000515121">
    <property type="component" value="Unplaced"/>
</dbReference>
<protein>
    <submittedName>
        <fullName evidence="8">Transcription factor BIM3-like</fullName>
    </submittedName>
</protein>
<feature type="compositionally biased region" description="Polar residues" evidence="5">
    <location>
        <begin position="1"/>
        <end position="10"/>
    </location>
</feature>
<evidence type="ECO:0000313" key="8">
    <source>
        <dbReference type="RefSeq" id="XP_022727919.1"/>
    </source>
</evidence>
<evidence type="ECO:0000256" key="1">
    <source>
        <dbReference type="ARBA" id="ARBA00004123"/>
    </source>
</evidence>
<dbReference type="InterPro" id="IPR044295">
    <property type="entry name" value="BIM1/2/3"/>
</dbReference>
<feature type="region of interest" description="Disordered" evidence="5">
    <location>
        <begin position="1"/>
        <end position="57"/>
    </location>
</feature>
<sequence length="336" mass="37631">MVKSVATPQLHQEEEDEVDYEDKGESVKVEGKGCDQKTNMNRTKHSETEQRRRSKINGRFQALRDLIPQNDQKRDKASFLLEVIEYIQFLQEKLQMYEGSCQGWSQEPTKLIPWRNHHGLAESFIDHSQVIKNGSSCENDVVIQSMLANAQNSIESDLGNAAVFKALDHPPGSATSMVNMQTQSNTFATHRRVSIPTHSFHESTSDSENMVYQPQFQSWQSSECLTESNVQKNSANEGEDLTIRGESEVLSSAYSQGVLNSLTQALESSGVDMSLASISVQIDVGKRVATGVTSMASSYKEREIQYTSNQVMAQTGVHSYTEESDQAYKRRRTGKS</sequence>
<dbReference type="KEGG" id="dzi:111283618"/>
<name>A0A6P5XHT2_DURZI</name>
<dbReference type="GO" id="GO:0006351">
    <property type="term" value="P:DNA-templated transcription"/>
    <property type="evidence" value="ECO:0007669"/>
    <property type="project" value="InterPro"/>
</dbReference>
<keyword evidence="2" id="KW-0805">Transcription regulation</keyword>
<reference evidence="8" key="1">
    <citation type="submission" date="2025-08" db="UniProtKB">
        <authorList>
            <consortium name="RefSeq"/>
        </authorList>
    </citation>
    <scope>IDENTIFICATION</scope>
    <source>
        <tissue evidence="8">Fruit stalk</tissue>
    </source>
</reference>
<dbReference type="GO" id="GO:0005634">
    <property type="term" value="C:nucleus"/>
    <property type="evidence" value="ECO:0007669"/>
    <property type="project" value="UniProtKB-SubCell"/>
</dbReference>
<dbReference type="GO" id="GO:0046983">
    <property type="term" value="F:protein dimerization activity"/>
    <property type="evidence" value="ECO:0007669"/>
    <property type="project" value="InterPro"/>
</dbReference>
<accession>A0A6P5XHT2</accession>
<proteinExistence type="predicted"/>
<dbReference type="RefSeq" id="XP_022727919.1">
    <property type="nucleotide sequence ID" value="XM_022872184.1"/>
</dbReference>
<comment type="subcellular location">
    <subcellularLocation>
        <location evidence="1">Nucleus</location>
    </subcellularLocation>
</comment>
<dbReference type="CDD" id="cd11453">
    <property type="entry name" value="bHLH_AtBIM_like"/>
    <property type="match status" value="1"/>
</dbReference>
<feature type="domain" description="BHLH" evidence="6">
    <location>
        <begin position="40"/>
        <end position="90"/>
    </location>
</feature>